<dbReference type="EMBL" id="JBCITM010000020">
    <property type="protein sequence ID" value="MEN1761717.1"/>
    <property type="molecule type" value="Genomic_DNA"/>
</dbReference>
<accession>A0ABU9VX52</accession>
<organism evidence="1 2">
    <name type="scientific">Anoxynatronum sibiricum</name>
    <dbReference type="NCBI Taxonomy" id="210623"/>
    <lineage>
        <taxon>Bacteria</taxon>
        <taxon>Bacillati</taxon>
        <taxon>Bacillota</taxon>
        <taxon>Clostridia</taxon>
        <taxon>Eubacteriales</taxon>
        <taxon>Clostridiaceae</taxon>
        <taxon>Anoxynatronum</taxon>
    </lineage>
</organism>
<sequence>MKRDIELVRKILLRVEEKFEPGTGWINNLKIDHYEMETVAEHCDLLYQNKLIREYKPFYADDQIYSFGVGPLTQEGYHFLDQIRDETTWKKTVKEINEKNLPGTIETYGCVAASIAGAFLREYNR</sequence>
<name>A0ABU9VX52_9CLOT</name>
<evidence type="ECO:0000313" key="2">
    <source>
        <dbReference type="Proteomes" id="UP001407405"/>
    </source>
</evidence>
<dbReference type="InterPro" id="IPR019650">
    <property type="entry name" value="DUF2513"/>
</dbReference>
<comment type="caution">
    <text evidence="1">The sequence shown here is derived from an EMBL/GenBank/DDBJ whole genome shotgun (WGS) entry which is preliminary data.</text>
</comment>
<dbReference type="Pfam" id="PF10711">
    <property type="entry name" value="DUF2513"/>
    <property type="match status" value="1"/>
</dbReference>
<keyword evidence="2" id="KW-1185">Reference proteome</keyword>
<dbReference type="RefSeq" id="WP_343187002.1">
    <property type="nucleotide sequence ID" value="NZ_JBCITM010000020.1"/>
</dbReference>
<evidence type="ECO:0000313" key="1">
    <source>
        <dbReference type="EMBL" id="MEN1761717.1"/>
    </source>
</evidence>
<gene>
    <name evidence="1" type="ORF">AAIG11_14615</name>
</gene>
<reference evidence="1 2" key="1">
    <citation type="submission" date="2024-04" db="EMBL/GenBank/DDBJ databases">
        <title>Genome sequencing and metabolic network reconstruction of aminoacids and betaine degradation by Anoxynatronum sibiricum.</title>
        <authorList>
            <person name="Detkova E.N."/>
            <person name="Boltjanskaja Y.V."/>
            <person name="Mardanov A.V."/>
            <person name="Kevbrin V."/>
        </authorList>
    </citation>
    <scope>NUCLEOTIDE SEQUENCE [LARGE SCALE GENOMIC DNA]</scope>
    <source>
        <strain evidence="1 2">Z-7981</strain>
    </source>
</reference>
<protein>
    <submittedName>
        <fullName evidence="1">DUF2513 domain-containing protein</fullName>
    </submittedName>
</protein>
<dbReference type="Proteomes" id="UP001407405">
    <property type="component" value="Unassembled WGS sequence"/>
</dbReference>
<proteinExistence type="predicted"/>